<dbReference type="Pfam" id="PF08240">
    <property type="entry name" value="ADH_N"/>
    <property type="match status" value="1"/>
</dbReference>
<sequence>MAQNQAVKTVSAGNAQVVDVLVPGLSAADYLLVKTSAVAINPTDWKHVEAADHAGCVGSWVGCDYSGVVVEVGPGVTKGFKVGDRICGPVNGSCVSVFFLRKVQYDVLTGVRNALREVDGSFARYIIVKSDLQILIPDNLEMQSSS</sequence>
<evidence type="ECO:0000313" key="5">
    <source>
        <dbReference type="Proteomes" id="UP001239213"/>
    </source>
</evidence>
<protein>
    <submittedName>
        <fullName evidence="4">TOXD</fullName>
    </submittedName>
</protein>
<dbReference type="GO" id="GO:0016651">
    <property type="term" value="F:oxidoreductase activity, acting on NAD(P)H"/>
    <property type="evidence" value="ECO:0007669"/>
    <property type="project" value="InterPro"/>
</dbReference>
<dbReference type="Proteomes" id="UP001239213">
    <property type="component" value="Unassembled WGS sequence"/>
</dbReference>
<dbReference type="InterPro" id="IPR011032">
    <property type="entry name" value="GroES-like_sf"/>
</dbReference>
<evidence type="ECO:0000256" key="2">
    <source>
        <dbReference type="ARBA" id="ARBA00023002"/>
    </source>
</evidence>
<comment type="similarity">
    <text evidence="1">Belongs to the zinc-containing alcohol dehydrogenase family.</text>
</comment>
<dbReference type="InterPro" id="IPR013154">
    <property type="entry name" value="ADH-like_N"/>
</dbReference>
<evidence type="ECO:0000313" key="4">
    <source>
        <dbReference type="EMBL" id="KAK1448474.1"/>
    </source>
</evidence>
<dbReference type="PANTHER" id="PTHR45348">
    <property type="entry name" value="HYPOTHETICAL OXIDOREDUCTASE (EUROFUNG)"/>
    <property type="match status" value="1"/>
</dbReference>
<keyword evidence="2" id="KW-0560">Oxidoreductase</keyword>
<gene>
    <name evidence="4" type="ORF">CCUS01_11572</name>
</gene>
<evidence type="ECO:0000259" key="3">
    <source>
        <dbReference type="Pfam" id="PF08240"/>
    </source>
</evidence>
<accession>A0AAI9U197</accession>
<evidence type="ECO:0000256" key="1">
    <source>
        <dbReference type="ARBA" id="ARBA00008072"/>
    </source>
</evidence>
<dbReference type="AlphaFoldDB" id="A0AAI9U197"/>
<comment type="caution">
    <text evidence="4">The sequence shown here is derived from an EMBL/GenBank/DDBJ whole genome shotgun (WGS) entry which is preliminary data.</text>
</comment>
<name>A0AAI9U197_9PEZI</name>
<dbReference type="SUPFAM" id="SSF50129">
    <property type="entry name" value="GroES-like"/>
    <property type="match status" value="1"/>
</dbReference>
<dbReference type="EMBL" id="MPDP01000307">
    <property type="protein sequence ID" value="KAK1448474.1"/>
    <property type="molecule type" value="Genomic_DNA"/>
</dbReference>
<feature type="domain" description="Alcohol dehydrogenase-like N-terminal" evidence="3">
    <location>
        <begin position="29"/>
        <end position="138"/>
    </location>
</feature>
<organism evidence="4 5">
    <name type="scientific">Colletotrichum cuscutae</name>
    <dbReference type="NCBI Taxonomy" id="1209917"/>
    <lineage>
        <taxon>Eukaryota</taxon>
        <taxon>Fungi</taxon>
        <taxon>Dikarya</taxon>
        <taxon>Ascomycota</taxon>
        <taxon>Pezizomycotina</taxon>
        <taxon>Sordariomycetes</taxon>
        <taxon>Hypocreomycetidae</taxon>
        <taxon>Glomerellales</taxon>
        <taxon>Glomerellaceae</taxon>
        <taxon>Colletotrichum</taxon>
        <taxon>Colletotrichum acutatum species complex</taxon>
    </lineage>
</organism>
<dbReference type="InterPro" id="IPR047122">
    <property type="entry name" value="Trans-enoyl_RdTase-like"/>
</dbReference>
<dbReference type="Gene3D" id="3.90.180.10">
    <property type="entry name" value="Medium-chain alcohol dehydrogenases, catalytic domain"/>
    <property type="match status" value="1"/>
</dbReference>
<proteinExistence type="inferred from homology"/>
<reference evidence="4" key="1">
    <citation type="submission" date="2016-11" db="EMBL/GenBank/DDBJ databases">
        <title>The genome sequence of Colletotrichum cuscutae.</title>
        <authorList>
            <person name="Baroncelli R."/>
        </authorList>
    </citation>
    <scope>NUCLEOTIDE SEQUENCE</scope>
    <source>
        <strain evidence="4">IMI 304802</strain>
    </source>
</reference>
<keyword evidence="5" id="KW-1185">Reference proteome</keyword>
<dbReference type="PANTHER" id="PTHR45348:SF2">
    <property type="entry name" value="ZINC-TYPE ALCOHOL DEHYDROGENASE-LIKE PROTEIN C2E1P3.01"/>
    <property type="match status" value="1"/>
</dbReference>